<keyword evidence="6" id="KW-1185">Reference proteome</keyword>
<dbReference type="RefSeq" id="WP_373290083.1">
    <property type="nucleotide sequence ID" value="NZ_BMMK01000056.1"/>
</dbReference>
<feature type="domain" description="FAD-binding" evidence="4">
    <location>
        <begin position="58"/>
        <end position="129"/>
    </location>
</feature>
<dbReference type="EMBL" id="BMMK01000056">
    <property type="protein sequence ID" value="GGM82436.1"/>
    <property type="molecule type" value="Genomic_DNA"/>
</dbReference>
<evidence type="ECO:0000256" key="1">
    <source>
        <dbReference type="ARBA" id="ARBA00023002"/>
    </source>
</evidence>
<dbReference type="PANTHER" id="PTHR13789:SF309">
    <property type="entry name" value="PUTATIVE (AFU_ORTHOLOGUE AFUA_6G14510)-RELATED"/>
    <property type="match status" value="1"/>
</dbReference>
<dbReference type="Gene3D" id="3.50.50.60">
    <property type="entry name" value="FAD/NAD(P)-binding domain"/>
    <property type="match status" value="1"/>
</dbReference>
<dbReference type="SUPFAM" id="SSF51905">
    <property type="entry name" value="FAD/NAD(P)-binding domain"/>
    <property type="match status" value="1"/>
</dbReference>
<evidence type="ECO:0000256" key="3">
    <source>
        <dbReference type="SAM" id="MobiDB-lite"/>
    </source>
</evidence>
<dbReference type="GO" id="GO:0004497">
    <property type="term" value="F:monooxygenase activity"/>
    <property type="evidence" value="ECO:0007669"/>
    <property type="project" value="UniProtKB-KW"/>
</dbReference>
<sequence>MVHQLRRPRTHHIHPRRDRTGPLHKPWPWPTFVGDDLPAAQIVHDTDETNIRTSSAYDLASTPTWHTASMMLVGDAADAVSPSAAQGASMALEDCVILARCLRDLPQNQPLETHVRLRRDRVERLVAFSAHQAAGHTTMLREGADSRSWLYSHHITWRNPCDSSSDCRGSTATVRICPLASTAGGERRSWASR</sequence>
<evidence type="ECO:0000256" key="2">
    <source>
        <dbReference type="ARBA" id="ARBA00023033"/>
    </source>
</evidence>
<evidence type="ECO:0000259" key="4">
    <source>
        <dbReference type="Pfam" id="PF01494"/>
    </source>
</evidence>
<dbReference type="InterPro" id="IPR036188">
    <property type="entry name" value="FAD/NAD-bd_sf"/>
</dbReference>
<protein>
    <recommendedName>
        <fullName evidence="4">FAD-binding domain-containing protein</fullName>
    </recommendedName>
</protein>
<reference evidence="5" key="1">
    <citation type="journal article" date="2014" name="Int. J. Syst. Evol. Microbiol.">
        <title>Complete genome sequence of Corynebacterium casei LMG S-19264T (=DSM 44701T), isolated from a smear-ripened cheese.</title>
        <authorList>
            <consortium name="US DOE Joint Genome Institute (JGI-PGF)"/>
            <person name="Walter F."/>
            <person name="Albersmeier A."/>
            <person name="Kalinowski J."/>
            <person name="Ruckert C."/>
        </authorList>
    </citation>
    <scope>NUCLEOTIDE SEQUENCE</scope>
    <source>
        <strain evidence="5">CGMCC 4.5737</strain>
    </source>
</reference>
<dbReference type="PANTHER" id="PTHR13789">
    <property type="entry name" value="MONOOXYGENASE"/>
    <property type="match status" value="1"/>
</dbReference>
<feature type="region of interest" description="Disordered" evidence="3">
    <location>
        <begin position="1"/>
        <end position="22"/>
    </location>
</feature>
<dbReference type="InterPro" id="IPR002938">
    <property type="entry name" value="FAD-bd"/>
</dbReference>
<proteinExistence type="predicted"/>
<reference evidence="5" key="2">
    <citation type="submission" date="2020-09" db="EMBL/GenBank/DDBJ databases">
        <authorList>
            <person name="Sun Q."/>
            <person name="Zhou Y."/>
        </authorList>
    </citation>
    <scope>NUCLEOTIDE SEQUENCE</scope>
    <source>
        <strain evidence="5">CGMCC 4.5737</strain>
    </source>
</reference>
<keyword evidence="2" id="KW-0503">Monooxygenase</keyword>
<name>A0A8J3CK75_9PSEU</name>
<evidence type="ECO:0000313" key="6">
    <source>
        <dbReference type="Proteomes" id="UP000637578"/>
    </source>
</evidence>
<organism evidence="5 6">
    <name type="scientific">Longimycelium tulufanense</name>
    <dbReference type="NCBI Taxonomy" id="907463"/>
    <lineage>
        <taxon>Bacteria</taxon>
        <taxon>Bacillati</taxon>
        <taxon>Actinomycetota</taxon>
        <taxon>Actinomycetes</taxon>
        <taxon>Pseudonocardiales</taxon>
        <taxon>Pseudonocardiaceae</taxon>
        <taxon>Longimycelium</taxon>
    </lineage>
</organism>
<evidence type="ECO:0000313" key="5">
    <source>
        <dbReference type="EMBL" id="GGM82436.1"/>
    </source>
</evidence>
<dbReference type="InterPro" id="IPR050493">
    <property type="entry name" value="FAD-dep_Monooxygenase_BioMet"/>
</dbReference>
<dbReference type="GO" id="GO:0071949">
    <property type="term" value="F:FAD binding"/>
    <property type="evidence" value="ECO:0007669"/>
    <property type="project" value="InterPro"/>
</dbReference>
<gene>
    <name evidence="5" type="ORF">GCM10012275_61270</name>
</gene>
<dbReference type="Proteomes" id="UP000637578">
    <property type="component" value="Unassembled WGS sequence"/>
</dbReference>
<dbReference type="Pfam" id="PF01494">
    <property type="entry name" value="FAD_binding_3"/>
    <property type="match status" value="1"/>
</dbReference>
<dbReference type="AlphaFoldDB" id="A0A8J3CK75"/>
<comment type="caution">
    <text evidence="5">The sequence shown here is derived from an EMBL/GenBank/DDBJ whole genome shotgun (WGS) entry which is preliminary data.</text>
</comment>
<feature type="compositionally biased region" description="Basic residues" evidence="3">
    <location>
        <begin position="1"/>
        <end position="17"/>
    </location>
</feature>
<accession>A0A8J3CK75</accession>
<keyword evidence="1" id="KW-0560">Oxidoreductase</keyword>